<evidence type="ECO:0000313" key="2">
    <source>
        <dbReference type="Proteomes" id="UP001595867"/>
    </source>
</evidence>
<sequence length="246" mass="27296">MGRNDKRIADDAPARELGAFLRSLRRDSGLTFRKIGKAGFVCPSSLSQNCDGRLRHWPSTQTWLQAFYQATRHHGIAMELPAETAEHFARHLWRIANARQQQGPHRPVEAAGTGNDGARSYRAEYRPAEESNTIANRVLHGAPLRARSLSNSKQSRGRSHPEAAGFHVVPLDPRGCQRCDREAVAQGVVEQFDLLRLLSGPPTAPDAAAAQPGRTAATVYHVLTRSDPVDRDFLVRILLNWLQDES</sequence>
<dbReference type="RefSeq" id="WP_378067891.1">
    <property type="nucleotide sequence ID" value="NZ_JBHSBL010000017.1"/>
</dbReference>
<gene>
    <name evidence="1" type="ORF">ACFO0C_18480</name>
</gene>
<reference evidence="2" key="1">
    <citation type="journal article" date="2019" name="Int. J. Syst. Evol. Microbiol.">
        <title>The Global Catalogue of Microorganisms (GCM) 10K type strain sequencing project: providing services to taxonomists for standard genome sequencing and annotation.</title>
        <authorList>
            <consortium name="The Broad Institute Genomics Platform"/>
            <consortium name="The Broad Institute Genome Sequencing Center for Infectious Disease"/>
            <person name="Wu L."/>
            <person name="Ma J."/>
        </authorList>
    </citation>
    <scope>NUCLEOTIDE SEQUENCE [LARGE SCALE GENOMIC DNA]</scope>
    <source>
        <strain evidence="2">TBRC 5832</strain>
    </source>
</reference>
<protein>
    <recommendedName>
        <fullName evidence="3">Helix-turn-helix domain-containing protein</fullName>
    </recommendedName>
</protein>
<proteinExistence type="predicted"/>
<accession>A0ABV8IVA4</accession>
<evidence type="ECO:0008006" key="3">
    <source>
        <dbReference type="Google" id="ProtNLM"/>
    </source>
</evidence>
<comment type="caution">
    <text evidence="1">The sequence shown here is derived from an EMBL/GenBank/DDBJ whole genome shotgun (WGS) entry which is preliminary data.</text>
</comment>
<evidence type="ECO:0000313" key="1">
    <source>
        <dbReference type="EMBL" id="MFC4066927.1"/>
    </source>
</evidence>
<name>A0ABV8IVA4_9ACTN</name>
<organism evidence="1 2">
    <name type="scientific">Actinoplanes subglobosus</name>
    <dbReference type="NCBI Taxonomy" id="1547892"/>
    <lineage>
        <taxon>Bacteria</taxon>
        <taxon>Bacillati</taxon>
        <taxon>Actinomycetota</taxon>
        <taxon>Actinomycetes</taxon>
        <taxon>Micromonosporales</taxon>
        <taxon>Micromonosporaceae</taxon>
        <taxon>Actinoplanes</taxon>
    </lineage>
</organism>
<dbReference type="Proteomes" id="UP001595867">
    <property type="component" value="Unassembled WGS sequence"/>
</dbReference>
<keyword evidence="2" id="KW-1185">Reference proteome</keyword>
<dbReference type="EMBL" id="JBHSBL010000017">
    <property type="protein sequence ID" value="MFC4066927.1"/>
    <property type="molecule type" value="Genomic_DNA"/>
</dbReference>